<sequence>MVTTTIVVQDRVDAYELFAVARAALGLPLDGRWHLIDHSHVHMLQTLPEQGVPALASVHFPVAGGQHPGDPDAGIPGGYVLLAFTSDGGGDTRTRHWHHALAGRAGSWLTARRLRWTWSHDGSPFTVGYAPHDPHDPQAVTR</sequence>
<evidence type="ECO:0000313" key="1">
    <source>
        <dbReference type="EMBL" id="GIJ28317.1"/>
    </source>
</evidence>
<reference evidence="1 2" key="1">
    <citation type="submission" date="2021-01" db="EMBL/GenBank/DDBJ databases">
        <title>Whole genome shotgun sequence of Verrucosispora qiuiae NBRC 106684.</title>
        <authorList>
            <person name="Komaki H."/>
            <person name="Tamura T."/>
        </authorList>
    </citation>
    <scope>NUCLEOTIDE SEQUENCE [LARGE SCALE GENOMIC DNA]</scope>
    <source>
        <strain evidence="1 2">NBRC 106684</strain>
    </source>
</reference>
<dbReference type="RefSeq" id="WP_204035837.1">
    <property type="nucleotide sequence ID" value="NZ_BOPC01000045.1"/>
</dbReference>
<comment type="caution">
    <text evidence="1">The sequence shown here is derived from an EMBL/GenBank/DDBJ whole genome shotgun (WGS) entry which is preliminary data.</text>
</comment>
<dbReference type="Proteomes" id="UP000653076">
    <property type="component" value="Unassembled WGS sequence"/>
</dbReference>
<dbReference type="EMBL" id="BOPC01000045">
    <property type="protein sequence ID" value="GIJ28317.1"/>
    <property type="molecule type" value="Genomic_DNA"/>
</dbReference>
<keyword evidence="2" id="KW-1185">Reference proteome</keyword>
<evidence type="ECO:0000313" key="2">
    <source>
        <dbReference type="Proteomes" id="UP000653076"/>
    </source>
</evidence>
<organism evidence="1 2">
    <name type="scientific">Micromonospora qiuiae</name>
    <dbReference type="NCBI Taxonomy" id="502268"/>
    <lineage>
        <taxon>Bacteria</taxon>
        <taxon>Bacillati</taxon>
        <taxon>Actinomycetota</taxon>
        <taxon>Actinomycetes</taxon>
        <taxon>Micromonosporales</taxon>
        <taxon>Micromonosporaceae</taxon>
        <taxon>Micromonospora</taxon>
    </lineage>
</organism>
<gene>
    <name evidence="1" type="ORF">Vqi01_34790</name>
</gene>
<protein>
    <submittedName>
        <fullName evidence="1">Uncharacterized protein</fullName>
    </submittedName>
</protein>
<proteinExistence type="predicted"/>
<accession>A0ABQ4JDS7</accession>
<name>A0ABQ4JDS7_9ACTN</name>